<feature type="domain" description="6-phosphogluconate dehydrogenase NADP-binding" evidence="3">
    <location>
        <begin position="9"/>
        <end position="152"/>
    </location>
</feature>
<dbReference type="EMBL" id="PVZS01000021">
    <property type="protein sequence ID" value="PSC03735.1"/>
    <property type="molecule type" value="Genomic_DNA"/>
</dbReference>
<comment type="caution">
    <text evidence="5">The sequence shown here is derived from an EMBL/GenBank/DDBJ whole genome shotgun (WGS) entry which is preliminary data.</text>
</comment>
<dbReference type="InterPro" id="IPR036291">
    <property type="entry name" value="NAD(P)-bd_dom_sf"/>
</dbReference>
<evidence type="ECO:0000259" key="3">
    <source>
        <dbReference type="Pfam" id="PF03446"/>
    </source>
</evidence>
<dbReference type="GO" id="GO:0016491">
    <property type="term" value="F:oxidoreductase activity"/>
    <property type="evidence" value="ECO:0007669"/>
    <property type="project" value="UniProtKB-KW"/>
</dbReference>
<evidence type="ECO:0000259" key="4">
    <source>
        <dbReference type="Pfam" id="PF09130"/>
    </source>
</evidence>
<gene>
    <name evidence="5" type="ORF">SLNSH_17475</name>
</gene>
<evidence type="ECO:0000256" key="1">
    <source>
        <dbReference type="ARBA" id="ARBA00023002"/>
    </source>
</evidence>
<reference evidence="6" key="1">
    <citation type="submission" date="2018-03" db="EMBL/GenBank/DDBJ databases">
        <authorList>
            <person name="Sun L."/>
            <person name="Liu H."/>
            <person name="Chen W."/>
            <person name="Huang K."/>
            <person name="Liu W."/>
            <person name="Gao X."/>
        </authorList>
    </citation>
    <scope>NUCLEOTIDE SEQUENCE [LARGE SCALE GENOMIC DNA]</scope>
    <source>
        <strain evidence="6">SH9</strain>
    </source>
</reference>
<feature type="active site" evidence="2">
    <location>
        <position position="179"/>
    </location>
</feature>
<proteinExistence type="predicted"/>
<dbReference type="Proteomes" id="UP000239772">
    <property type="component" value="Unassembled WGS sequence"/>
</dbReference>
<dbReference type="AlphaFoldDB" id="A0A2T1HQ03"/>
<accession>A0A2T1HQ03</accession>
<dbReference type="Pfam" id="PF09130">
    <property type="entry name" value="DUF1932"/>
    <property type="match status" value="1"/>
</dbReference>
<protein>
    <submittedName>
        <fullName evidence="5">NAD(P)-dependent oxidoreductase</fullName>
    </submittedName>
</protein>
<dbReference type="OrthoDB" id="4333at2"/>
<dbReference type="InterPro" id="IPR013328">
    <property type="entry name" value="6PGD_dom2"/>
</dbReference>
<keyword evidence="6" id="KW-1185">Reference proteome</keyword>
<dbReference type="InterPro" id="IPR006115">
    <property type="entry name" value="6PGDH_NADP-bd"/>
</dbReference>
<dbReference type="InterPro" id="IPR015814">
    <property type="entry name" value="Pgluconate_DH_NAD-bd_C"/>
</dbReference>
<dbReference type="Gene3D" id="3.40.50.720">
    <property type="entry name" value="NAD(P)-binding Rossmann-like Domain"/>
    <property type="match status" value="1"/>
</dbReference>
<keyword evidence="1" id="KW-0560">Oxidoreductase</keyword>
<dbReference type="RefSeq" id="WP_106338304.1">
    <property type="nucleotide sequence ID" value="NZ_PVZS01000021.1"/>
</dbReference>
<evidence type="ECO:0000256" key="2">
    <source>
        <dbReference type="PIRSR" id="PIRSR000103-1"/>
    </source>
</evidence>
<dbReference type="PIRSF" id="PIRSF000103">
    <property type="entry name" value="HIBADH"/>
    <property type="match status" value="1"/>
</dbReference>
<evidence type="ECO:0000313" key="6">
    <source>
        <dbReference type="Proteomes" id="UP000239772"/>
    </source>
</evidence>
<dbReference type="SUPFAM" id="SSF51735">
    <property type="entry name" value="NAD(P)-binding Rossmann-fold domains"/>
    <property type="match status" value="1"/>
</dbReference>
<sequence>MPARDGLIRIAFIGFGEVGDLFARGLRATGRVSIAAYDIKLDDPAARDGMAARMLRAEVRRCASTADAVADAEIVISAVTASSAEAAAQAAAPHLASHSIFFDINSAAPSTKQRAAAAVTEGRGDYVEGAVMAPVSEAGLRVSILAGGSRAAELAEALNGLGMNLTPVAHEIGRASATKLCRSIVIKGLEALMIDCATAARHFGVQDDVFASLSASFPSIDFARLAELMAGRVAQHGVRRAAEMREAAEMLASAGLQPGLSLAIADAQERGAKR</sequence>
<evidence type="ECO:0000313" key="5">
    <source>
        <dbReference type="EMBL" id="PSC03735.1"/>
    </source>
</evidence>
<dbReference type="SUPFAM" id="SSF48179">
    <property type="entry name" value="6-phosphogluconate dehydrogenase C-terminal domain-like"/>
    <property type="match status" value="1"/>
</dbReference>
<dbReference type="Pfam" id="PF03446">
    <property type="entry name" value="NAD_binding_2"/>
    <property type="match status" value="1"/>
</dbReference>
<dbReference type="Gene3D" id="1.10.1040.10">
    <property type="entry name" value="N-(1-d-carboxylethyl)-l-norvaline Dehydrogenase, domain 2"/>
    <property type="match status" value="1"/>
</dbReference>
<dbReference type="InterPro" id="IPR008927">
    <property type="entry name" value="6-PGluconate_DH-like_C_sf"/>
</dbReference>
<dbReference type="InterPro" id="IPR015815">
    <property type="entry name" value="HIBADH-related"/>
</dbReference>
<name>A0A2T1HQ03_9HYPH</name>
<dbReference type="GO" id="GO:0050661">
    <property type="term" value="F:NADP binding"/>
    <property type="evidence" value="ECO:0007669"/>
    <property type="project" value="InterPro"/>
</dbReference>
<feature type="domain" description="Phosphogluconate dehydrogenase NAD-binding putative C-terminal" evidence="4">
    <location>
        <begin position="200"/>
        <end position="270"/>
    </location>
</feature>
<organism evidence="5 6">
    <name type="scientific">Alsobacter soli</name>
    <dbReference type="NCBI Taxonomy" id="2109933"/>
    <lineage>
        <taxon>Bacteria</taxon>
        <taxon>Pseudomonadati</taxon>
        <taxon>Pseudomonadota</taxon>
        <taxon>Alphaproteobacteria</taxon>
        <taxon>Hyphomicrobiales</taxon>
        <taxon>Alsobacteraceae</taxon>
        <taxon>Alsobacter</taxon>
    </lineage>
</organism>